<keyword evidence="3" id="KW-0813">Transport</keyword>
<evidence type="ECO:0000256" key="3">
    <source>
        <dbReference type="ARBA" id="ARBA00022448"/>
    </source>
</evidence>
<dbReference type="Gene3D" id="1.10.760.10">
    <property type="entry name" value="Cytochrome c-like domain"/>
    <property type="match status" value="2"/>
</dbReference>
<feature type="binding site" description="axial binding residue" evidence="14">
    <location>
        <position position="236"/>
    </location>
    <ligand>
        <name>heme c</name>
        <dbReference type="ChEBI" id="CHEBI:61717"/>
        <label>2</label>
    </ligand>
    <ligandPart>
        <name>Fe</name>
        <dbReference type="ChEBI" id="CHEBI:18248"/>
    </ligandPart>
</feature>
<proteinExistence type="predicted"/>
<protein>
    <recommendedName>
        <fullName evidence="12">Methylamine utilization protein MauG</fullName>
    </recommendedName>
</protein>
<reference evidence="17" key="1">
    <citation type="submission" date="2016-10" db="EMBL/GenBank/DDBJ databases">
        <authorList>
            <person name="Varghese N."/>
            <person name="Submissions S."/>
        </authorList>
    </citation>
    <scope>NUCLEOTIDE SEQUENCE [LARGE SCALE GENOMIC DNA]</scope>
    <source>
        <strain evidence="17">DSM 23445</strain>
    </source>
</reference>
<organism evidence="16 17">
    <name type="scientific">Algoriphagus locisalis</name>
    <dbReference type="NCBI Taxonomy" id="305507"/>
    <lineage>
        <taxon>Bacteria</taxon>
        <taxon>Pseudomonadati</taxon>
        <taxon>Bacteroidota</taxon>
        <taxon>Cytophagia</taxon>
        <taxon>Cytophagales</taxon>
        <taxon>Cyclobacteriaceae</taxon>
        <taxon>Algoriphagus</taxon>
    </lineage>
</organism>
<comment type="subcellular location">
    <subcellularLocation>
        <location evidence="1">Periplasm</location>
    </subcellularLocation>
</comment>
<evidence type="ECO:0000256" key="9">
    <source>
        <dbReference type="ARBA" id="ARBA00023002"/>
    </source>
</evidence>
<feature type="binding site" description="covalent" evidence="13">
    <location>
        <position position="79"/>
    </location>
    <ligand>
        <name>heme c</name>
        <dbReference type="ChEBI" id="CHEBI:61717"/>
        <label>1</label>
    </ligand>
</feature>
<keyword evidence="9" id="KW-0560">Oxidoreductase</keyword>
<dbReference type="GO" id="GO:0020037">
    <property type="term" value="F:heme binding"/>
    <property type="evidence" value="ECO:0007669"/>
    <property type="project" value="InterPro"/>
</dbReference>
<evidence type="ECO:0000256" key="4">
    <source>
        <dbReference type="ARBA" id="ARBA00022617"/>
    </source>
</evidence>
<comment type="pathway">
    <text evidence="2">One-carbon metabolism; methylamine degradation.</text>
</comment>
<keyword evidence="8" id="KW-0249">Electron transport</keyword>
<dbReference type="Pfam" id="PF03150">
    <property type="entry name" value="CCP_MauG"/>
    <property type="match status" value="1"/>
</dbReference>
<dbReference type="RefSeq" id="WP_091695511.1">
    <property type="nucleotide sequence ID" value="NZ_FPBF01000005.1"/>
</dbReference>
<evidence type="ECO:0000256" key="12">
    <source>
        <dbReference type="ARBA" id="ARBA00073576"/>
    </source>
</evidence>
<comment type="function">
    <text evidence="11">Involved in methylamine metabolism. Essential for the maturation of the beta subunit of MADH, presumably via a step in the biosynthesis of tryptophan tryptophylquinone (TTQ), the cofactor of MADH.</text>
</comment>
<keyword evidence="5 14" id="KW-0479">Metal-binding</keyword>
<dbReference type="SUPFAM" id="SSF46626">
    <property type="entry name" value="Cytochrome c"/>
    <property type="match status" value="2"/>
</dbReference>
<evidence type="ECO:0000313" key="17">
    <source>
        <dbReference type="Proteomes" id="UP000199673"/>
    </source>
</evidence>
<feature type="domain" description="Cytochrome c" evidence="15">
    <location>
        <begin position="208"/>
        <end position="357"/>
    </location>
</feature>
<evidence type="ECO:0000256" key="6">
    <source>
        <dbReference type="ARBA" id="ARBA00022729"/>
    </source>
</evidence>
<dbReference type="STRING" id="305507.SAMN04489724_3300"/>
<dbReference type="PANTHER" id="PTHR30600:SF10">
    <property type="entry name" value="BLL6722 PROTEIN"/>
    <property type="match status" value="1"/>
</dbReference>
<keyword evidence="16" id="KW-0575">Peroxidase</keyword>
<dbReference type="PIRSF" id="PIRSF000294">
    <property type="entry name" value="Cytochrome-c_peroxidase"/>
    <property type="match status" value="1"/>
</dbReference>
<dbReference type="GO" id="GO:0009055">
    <property type="term" value="F:electron transfer activity"/>
    <property type="evidence" value="ECO:0007669"/>
    <property type="project" value="InterPro"/>
</dbReference>
<dbReference type="GO" id="GO:0046872">
    <property type="term" value="F:metal ion binding"/>
    <property type="evidence" value="ECO:0007669"/>
    <property type="project" value="UniProtKB-KW"/>
</dbReference>
<dbReference type="InterPro" id="IPR009056">
    <property type="entry name" value="Cyt_c-like_dom"/>
</dbReference>
<gene>
    <name evidence="16" type="ORF">SAMN04489724_3300</name>
</gene>
<evidence type="ECO:0000313" key="16">
    <source>
        <dbReference type="EMBL" id="SFU01533.1"/>
    </source>
</evidence>
<dbReference type="GO" id="GO:0004130">
    <property type="term" value="F:cytochrome-c peroxidase activity"/>
    <property type="evidence" value="ECO:0007669"/>
    <property type="project" value="TreeGrafter"/>
</dbReference>
<evidence type="ECO:0000256" key="11">
    <source>
        <dbReference type="ARBA" id="ARBA00058991"/>
    </source>
</evidence>
<sequence>MRFQFPAWLGLVCVCGLVSCGSNEEDPASGPTNISLDSPDYFPTNIAMPADNPLTEEGVQLGRRLFYEKKLSSDGTISCGSCHQQQKAFSDGKQFSFGVNGSIGEMNAMSLSNLHWQTKFFWNGRASSLEEQAVQPIEDPREMNLPIHEAVSRLQADAQYPSLFKNAFGSEEITAELIGKAIAQFERTLISANSKFDAWIRNEVELTPEEQLGLELFFTHPEPKLQLRGGNCSDCHLGFLTAGDPNGFTGFHNNGLDADENLPSGLMSVTENPFDKGKFKAPGLRNIAITAPYMHDGRFETLEEVLDHYNDHIQNSSTLDVLILEASNELPDGSNAVKLHLSEEEKKAIIAFLHTLTDQQFISNPKFSDPFN</sequence>
<evidence type="ECO:0000256" key="14">
    <source>
        <dbReference type="PIRSR" id="PIRSR000294-2"/>
    </source>
</evidence>
<dbReference type="PANTHER" id="PTHR30600">
    <property type="entry name" value="CYTOCHROME C PEROXIDASE-RELATED"/>
    <property type="match status" value="1"/>
</dbReference>
<evidence type="ECO:0000256" key="10">
    <source>
        <dbReference type="ARBA" id="ARBA00023004"/>
    </source>
</evidence>
<dbReference type="InterPro" id="IPR051395">
    <property type="entry name" value="Cytochrome_c_Peroxidase/MauG"/>
</dbReference>
<evidence type="ECO:0000256" key="7">
    <source>
        <dbReference type="ARBA" id="ARBA00022764"/>
    </source>
</evidence>
<dbReference type="FunFam" id="1.10.760.10:FF:000019">
    <property type="entry name" value="Di-heme cytochrome C peroxidase"/>
    <property type="match status" value="1"/>
</dbReference>
<dbReference type="InterPro" id="IPR004852">
    <property type="entry name" value="Di-haem_cyt_c_peroxidsae"/>
</dbReference>
<dbReference type="EMBL" id="FPBF01000005">
    <property type="protein sequence ID" value="SFU01533.1"/>
    <property type="molecule type" value="Genomic_DNA"/>
</dbReference>
<dbReference type="AlphaFoldDB" id="A0A1I7CQ51"/>
<feature type="binding site" description="covalent" evidence="13">
    <location>
        <position position="82"/>
    </location>
    <ligand>
        <name>heme c</name>
        <dbReference type="ChEBI" id="CHEBI:61717"/>
        <label>1</label>
    </ligand>
</feature>
<accession>A0A1I7CQ51</accession>
<keyword evidence="17" id="KW-1185">Reference proteome</keyword>
<dbReference type="InterPro" id="IPR036909">
    <property type="entry name" value="Cyt_c-like_dom_sf"/>
</dbReference>
<evidence type="ECO:0000256" key="1">
    <source>
        <dbReference type="ARBA" id="ARBA00004418"/>
    </source>
</evidence>
<keyword evidence="6" id="KW-0732">Signal</keyword>
<dbReference type="GO" id="GO:0042597">
    <property type="term" value="C:periplasmic space"/>
    <property type="evidence" value="ECO:0007669"/>
    <property type="project" value="UniProtKB-SubCell"/>
</dbReference>
<evidence type="ECO:0000256" key="13">
    <source>
        <dbReference type="PIRSR" id="PIRSR000294-1"/>
    </source>
</evidence>
<comment type="cofactor">
    <cofactor evidence="13">
        <name>heme</name>
        <dbReference type="ChEBI" id="CHEBI:30413"/>
    </cofactor>
    <text evidence="13">Binds 2 heme groups.</text>
</comment>
<evidence type="ECO:0000259" key="15">
    <source>
        <dbReference type="PROSITE" id="PS51007"/>
    </source>
</evidence>
<evidence type="ECO:0000256" key="5">
    <source>
        <dbReference type="ARBA" id="ARBA00022723"/>
    </source>
</evidence>
<evidence type="ECO:0000256" key="2">
    <source>
        <dbReference type="ARBA" id="ARBA00004856"/>
    </source>
</evidence>
<feature type="binding site" description="covalent" evidence="13">
    <location>
        <position position="235"/>
    </location>
    <ligand>
        <name>heme c</name>
        <dbReference type="ChEBI" id="CHEBI:61717"/>
        <label>2</label>
    </ligand>
</feature>
<comment type="PTM">
    <text evidence="13">Binds 2 heme groups per subunit.</text>
</comment>
<dbReference type="Proteomes" id="UP000199673">
    <property type="component" value="Unassembled WGS sequence"/>
</dbReference>
<dbReference type="PROSITE" id="PS51007">
    <property type="entry name" value="CYTC"/>
    <property type="match status" value="1"/>
</dbReference>
<dbReference type="PROSITE" id="PS51257">
    <property type="entry name" value="PROKAR_LIPOPROTEIN"/>
    <property type="match status" value="1"/>
</dbReference>
<dbReference type="OrthoDB" id="9805202at2"/>
<name>A0A1I7CQ51_9BACT</name>
<keyword evidence="4 13" id="KW-0349">Heme</keyword>
<keyword evidence="7" id="KW-0574">Periplasm</keyword>
<dbReference type="InterPro" id="IPR026259">
    <property type="entry name" value="MauG/Cytc_peroxidase"/>
</dbReference>
<keyword evidence="10 14" id="KW-0408">Iron</keyword>
<evidence type="ECO:0000256" key="8">
    <source>
        <dbReference type="ARBA" id="ARBA00022982"/>
    </source>
</evidence>
<feature type="binding site" description="axial binding residue" evidence="14">
    <location>
        <position position="83"/>
    </location>
    <ligand>
        <name>heme c</name>
        <dbReference type="ChEBI" id="CHEBI:61717"/>
        <label>1</label>
    </ligand>
    <ligandPart>
        <name>Fe</name>
        <dbReference type="ChEBI" id="CHEBI:18248"/>
    </ligandPart>
</feature>
<feature type="binding site" description="covalent" evidence="13">
    <location>
        <position position="232"/>
    </location>
    <ligand>
        <name>heme c</name>
        <dbReference type="ChEBI" id="CHEBI:61717"/>
        <label>2</label>
    </ligand>
</feature>